<dbReference type="Pfam" id="PF01554">
    <property type="entry name" value="MatE"/>
    <property type="match status" value="2"/>
</dbReference>
<dbReference type="RefSeq" id="WP_066444789.1">
    <property type="nucleotide sequence ID" value="NZ_CAUWFI010000023.1"/>
</dbReference>
<dbReference type="Proteomes" id="UP000295515">
    <property type="component" value="Unassembled WGS sequence"/>
</dbReference>
<dbReference type="InterPro" id="IPR052031">
    <property type="entry name" value="Membrane_Transporter-Flippase"/>
</dbReference>
<keyword evidence="2" id="KW-0813">Transport</keyword>
<evidence type="ECO:0000256" key="3">
    <source>
        <dbReference type="ARBA" id="ARBA00022475"/>
    </source>
</evidence>
<reference evidence="8 9" key="1">
    <citation type="submission" date="2019-03" db="EMBL/GenBank/DDBJ databases">
        <title>Genomic Encyclopedia of Type Strains, Phase IV (KMG-IV): sequencing the most valuable type-strain genomes for metagenomic binning, comparative biology and taxonomic classification.</title>
        <authorList>
            <person name="Goeker M."/>
        </authorList>
    </citation>
    <scope>NUCLEOTIDE SEQUENCE [LARGE SCALE GENOMIC DNA]</scope>
    <source>
        <strain evidence="8 9">DSM 29487</strain>
    </source>
</reference>
<evidence type="ECO:0000313" key="9">
    <source>
        <dbReference type="Proteomes" id="UP000295515"/>
    </source>
</evidence>
<feature type="transmembrane region" description="Helical" evidence="7">
    <location>
        <begin position="168"/>
        <end position="189"/>
    </location>
</feature>
<evidence type="ECO:0000256" key="4">
    <source>
        <dbReference type="ARBA" id="ARBA00022692"/>
    </source>
</evidence>
<dbReference type="EMBL" id="SMCQ01000001">
    <property type="protein sequence ID" value="TCW03084.1"/>
    <property type="molecule type" value="Genomic_DNA"/>
</dbReference>
<dbReference type="NCBIfam" id="TIGR00797">
    <property type="entry name" value="matE"/>
    <property type="match status" value="1"/>
</dbReference>
<accession>A0A4R3Z8N4</accession>
<gene>
    <name evidence="8" type="ORF">EDD60_101391</name>
</gene>
<dbReference type="GeneID" id="98914208"/>
<comment type="caution">
    <text evidence="8">The sequence shown here is derived from an EMBL/GenBank/DDBJ whole genome shotgun (WGS) entry which is preliminary data.</text>
</comment>
<feature type="transmembrane region" description="Helical" evidence="7">
    <location>
        <begin position="358"/>
        <end position="378"/>
    </location>
</feature>
<feature type="transmembrane region" description="Helical" evidence="7">
    <location>
        <begin position="390"/>
        <end position="411"/>
    </location>
</feature>
<evidence type="ECO:0000256" key="5">
    <source>
        <dbReference type="ARBA" id="ARBA00022989"/>
    </source>
</evidence>
<keyword evidence="6 7" id="KW-0472">Membrane</keyword>
<dbReference type="AlphaFoldDB" id="A0A4R3Z8N4"/>
<dbReference type="GO" id="GO:0005886">
    <property type="term" value="C:plasma membrane"/>
    <property type="evidence" value="ECO:0007669"/>
    <property type="project" value="UniProtKB-SubCell"/>
</dbReference>
<keyword evidence="3" id="KW-1003">Cell membrane</keyword>
<dbReference type="GO" id="GO:0015297">
    <property type="term" value="F:antiporter activity"/>
    <property type="evidence" value="ECO:0007669"/>
    <property type="project" value="InterPro"/>
</dbReference>
<proteinExistence type="predicted"/>
<dbReference type="InterPro" id="IPR048279">
    <property type="entry name" value="MdtK-like"/>
</dbReference>
<feature type="transmembrane region" description="Helical" evidence="7">
    <location>
        <begin position="12"/>
        <end position="30"/>
    </location>
</feature>
<evidence type="ECO:0000256" key="7">
    <source>
        <dbReference type="SAM" id="Phobius"/>
    </source>
</evidence>
<dbReference type="PANTHER" id="PTHR43549:SF3">
    <property type="entry name" value="MULTIDRUG RESISTANCE PROTEIN YPNP-RELATED"/>
    <property type="match status" value="1"/>
</dbReference>
<protein>
    <submittedName>
        <fullName evidence="8">Putative MATE family efflux protein</fullName>
    </submittedName>
</protein>
<dbReference type="InterPro" id="IPR002528">
    <property type="entry name" value="MATE_fam"/>
</dbReference>
<feature type="transmembrane region" description="Helical" evidence="7">
    <location>
        <begin position="63"/>
        <end position="83"/>
    </location>
</feature>
<dbReference type="PANTHER" id="PTHR43549">
    <property type="entry name" value="MULTIDRUG RESISTANCE PROTEIN YPNP-RELATED"/>
    <property type="match status" value="1"/>
</dbReference>
<organism evidence="8 9">
    <name type="scientific">Longibaculum muris</name>
    <dbReference type="NCBI Taxonomy" id="1796628"/>
    <lineage>
        <taxon>Bacteria</taxon>
        <taxon>Bacillati</taxon>
        <taxon>Bacillota</taxon>
        <taxon>Erysipelotrichia</taxon>
        <taxon>Erysipelotrichales</taxon>
        <taxon>Coprobacillaceae</taxon>
        <taxon>Longibaculum</taxon>
    </lineage>
</organism>
<comment type="subcellular location">
    <subcellularLocation>
        <location evidence="1">Cell membrane</location>
        <topology evidence="1">Multi-pass membrane protein</topology>
    </subcellularLocation>
</comment>
<feature type="transmembrane region" description="Helical" evidence="7">
    <location>
        <begin position="195"/>
        <end position="216"/>
    </location>
</feature>
<evidence type="ECO:0000256" key="6">
    <source>
        <dbReference type="ARBA" id="ARBA00023136"/>
    </source>
</evidence>
<dbReference type="PIRSF" id="PIRSF006603">
    <property type="entry name" value="DinF"/>
    <property type="match status" value="1"/>
</dbReference>
<evidence type="ECO:0000256" key="1">
    <source>
        <dbReference type="ARBA" id="ARBA00004651"/>
    </source>
</evidence>
<feature type="transmembrane region" description="Helical" evidence="7">
    <location>
        <begin position="319"/>
        <end position="338"/>
    </location>
</feature>
<feature type="transmembrane region" description="Helical" evidence="7">
    <location>
        <begin position="138"/>
        <end position="161"/>
    </location>
</feature>
<name>A0A4R3Z8N4_9FIRM</name>
<keyword evidence="4 7" id="KW-0812">Transmembrane</keyword>
<dbReference type="CDD" id="cd13138">
    <property type="entry name" value="MATE_yoeA_like"/>
    <property type="match status" value="1"/>
</dbReference>
<dbReference type="GO" id="GO:0042910">
    <property type="term" value="F:xenobiotic transmembrane transporter activity"/>
    <property type="evidence" value="ECO:0007669"/>
    <property type="project" value="InterPro"/>
</dbReference>
<evidence type="ECO:0000256" key="2">
    <source>
        <dbReference type="ARBA" id="ARBA00022448"/>
    </source>
</evidence>
<feature type="transmembrane region" description="Helical" evidence="7">
    <location>
        <begin position="95"/>
        <end position="118"/>
    </location>
</feature>
<feature type="transmembrane region" description="Helical" evidence="7">
    <location>
        <begin position="417"/>
        <end position="437"/>
    </location>
</feature>
<keyword evidence="9" id="KW-1185">Reference proteome</keyword>
<evidence type="ECO:0000313" key="8">
    <source>
        <dbReference type="EMBL" id="TCW03084.1"/>
    </source>
</evidence>
<sequence>MDSRKLGLTEGTIWKQLLLFFFPILIGTFFQQLYNTVDTIIVGQYVGTSALAAVGSTGNLTNLIVNFFVGLSSGATVVIAQFYGANEKKRVSKAVHTSIAMSLVCGIFMTLFGLVFAYQCLQMIGVPNDIIDASSLYMRLYFLSMLPGVVYNIGAGILRAIGDSKTPLYYLAVCCFVNVLFDYLFVVYFNSGIAGAAIATVIAQFVCAILVSIKLMRSKDCYQLRLKEIAFDYPILKRIIKIGIPAGIQSTMYSVSNIVLQTRINTFGTNTIASWAVYIKIDALYWMISGAFGSSITTFAGQNYGAHFYQRVKDGLKTCLMMSLVSAAIISLLLWNFGNAICHIFSTDPQIIQECNQIIHFLTPFYFTFCCVEIMSGIMRGCGDAFKPMLLVCFGVCVLRILWVMFVSPFFTSFKMVIISYPITWTVTSILFILYYIKFHSHYLKD</sequence>
<keyword evidence="5 7" id="KW-1133">Transmembrane helix</keyword>